<gene>
    <name evidence="4" type="ORF">SMACR_05651</name>
</gene>
<evidence type="ECO:0000313" key="4">
    <source>
        <dbReference type="EMBL" id="KAA8623998.1"/>
    </source>
</evidence>
<dbReference type="InterPro" id="IPR023144">
    <property type="entry name" value="Phe_NH3-lyase_shielding_dom_sf"/>
</dbReference>
<dbReference type="Gene3D" id="1.10.275.10">
    <property type="entry name" value="Fumarase/aspartase (N-terminal domain)"/>
    <property type="match status" value="1"/>
</dbReference>
<feature type="region of interest" description="Disordered" evidence="3">
    <location>
        <begin position="548"/>
        <end position="572"/>
    </location>
</feature>
<protein>
    <recommendedName>
        <fullName evidence="6">Phenylalanine ammonia-lyase</fullName>
    </recommendedName>
</protein>
<dbReference type="CDD" id="cd00332">
    <property type="entry name" value="PAL-HAL"/>
    <property type="match status" value="1"/>
</dbReference>
<dbReference type="InterPro" id="IPR024083">
    <property type="entry name" value="Fumarase/histidase_N"/>
</dbReference>
<dbReference type="Gene3D" id="1.10.274.20">
    <property type="entry name" value="Phenylalanine ammonia-lyase 1, domain 3"/>
    <property type="match status" value="1"/>
</dbReference>
<dbReference type="NCBIfam" id="TIGR01226">
    <property type="entry name" value="phe_am_lyase"/>
    <property type="match status" value="1"/>
</dbReference>
<dbReference type="EMBL" id="NMPR01000279">
    <property type="protein sequence ID" value="KAA8623998.1"/>
    <property type="molecule type" value="Genomic_DNA"/>
</dbReference>
<dbReference type="PANTHER" id="PTHR10362">
    <property type="entry name" value="HISTIDINE AMMONIA-LYASE"/>
    <property type="match status" value="1"/>
</dbReference>
<dbReference type="GO" id="GO:0006559">
    <property type="term" value="P:L-phenylalanine catabolic process"/>
    <property type="evidence" value="ECO:0007669"/>
    <property type="project" value="InterPro"/>
</dbReference>
<evidence type="ECO:0000313" key="5">
    <source>
        <dbReference type="Proteomes" id="UP000433876"/>
    </source>
</evidence>
<name>A0A8S8ZFE3_SORMA</name>
<dbReference type="InterPro" id="IPR005922">
    <property type="entry name" value="Phe_NH3-lyase"/>
</dbReference>
<accession>A0A8S8ZFE3</accession>
<evidence type="ECO:0000256" key="2">
    <source>
        <dbReference type="RuleBase" id="RU003954"/>
    </source>
</evidence>
<dbReference type="Proteomes" id="UP000433876">
    <property type="component" value="Unassembled WGS sequence"/>
</dbReference>
<dbReference type="Pfam" id="PF00221">
    <property type="entry name" value="Lyase_aromatic"/>
    <property type="match status" value="1"/>
</dbReference>
<evidence type="ECO:0000256" key="1">
    <source>
        <dbReference type="ARBA" id="ARBA00007238"/>
    </source>
</evidence>
<dbReference type="InterPro" id="IPR001106">
    <property type="entry name" value="Aromatic_Lyase"/>
</dbReference>
<organism evidence="4 5">
    <name type="scientific">Sordaria macrospora</name>
    <dbReference type="NCBI Taxonomy" id="5147"/>
    <lineage>
        <taxon>Eukaryota</taxon>
        <taxon>Fungi</taxon>
        <taxon>Dikarya</taxon>
        <taxon>Ascomycota</taxon>
        <taxon>Pezizomycotina</taxon>
        <taxon>Sordariomycetes</taxon>
        <taxon>Sordariomycetidae</taxon>
        <taxon>Sordariales</taxon>
        <taxon>Sordariaceae</taxon>
        <taxon>Sordaria</taxon>
    </lineage>
</organism>
<dbReference type="GO" id="GO:0005737">
    <property type="term" value="C:cytoplasm"/>
    <property type="evidence" value="ECO:0007669"/>
    <property type="project" value="InterPro"/>
</dbReference>
<proteinExistence type="inferred from homology"/>
<dbReference type="Gene3D" id="1.20.200.10">
    <property type="entry name" value="Fumarase/aspartase (Central domain)"/>
    <property type="match status" value="1"/>
</dbReference>
<sequence length="765" mass="83161">MSDAANSHAQAAYASWARLKDLEKPEQFIEVSGSNLTIADVVAVSMHGAKAHVSPNTGPIHQSIAILEERIQAGDVIYGVNTGFGGSADTRTDVGAEPLMRLQNALIQHLNVGILTYADKDRDGICSRTGKPYVNELLRSHALPSPVVRATMLIRCNSLIRGHSGVRLSVMESIMKLLDKDMIPIIPLRGSISASGDLSTLSYIAGAVEGNQDIYLKVKRPGNKTEILTADRALPLAGLKPVHFRVKEGLGITNGTAPSCATASIVIQEANQLAILVQLLTAMGTEALAGTASNYHPFISSVRPHPGQAEAASNILAFLTRSKIAAPVESHNGSNGEPAKVRGLAQDRYALRTAPQWIGPQLEDLELATRQVETELNSTTDNPLIDPASGSIHHGGNFQAMAITSAMEKTMLALQNLGRLLYAQSSELLNNMTNKGLPPNLSADEPSQSYTCKGFDVNMAAYMAELAYLAKPVSSHVQVAELNNQSVNSMALVAARYALEAVEVVSLMAATYIYVLCQALDLRVLQMEFREDLPKRIGSGVLSDIAAEKEPKSKGKEKENGNGHLSQDDVTKSQRLAGKISENIFDQWDKLAHLDVEDRASVAVKQSALDALGLLNYGMEHEGSMLSISDLQAYHLKTARVVSDCYDDHRKALLEGRQDTRQWLSRGSTVIYNFVRKDLKIPVNRGVVDHPPLLLEEMERLKGRIKRKRELSSKDVDDGADLWARNRILGTMASDIYGAVRSGELHSKIMEFGRDNKIWGEDSST</sequence>
<reference evidence="4 5" key="1">
    <citation type="submission" date="2017-07" db="EMBL/GenBank/DDBJ databases">
        <title>Genome sequence of the Sordaria macrospora wild type strain R19027.</title>
        <authorList>
            <person name="Nowrousian M."/>
            <person name="Teichert I."/>
            <person name="Kueck U."/>
        </authorList>
    </citation>
    <scope>NUCLEOTIDE SEQUENCE [LARGE SCALE GENOMIC DNA]</scope>
    <source>
        <strain evidence="4 5">R19027</strain>
        <tissue evidence="4">Mycelium</tissue>
    </source>
</reference>
<keyword evidence="2" id="KW-0456">Lyase</keyword>
<dbReference type="InterPro" id="IPR008948">
    <property type="entry name" value="L-Aspartase-like"/>
</dbReference>
<comment type="caution">
    <text evidence="4">The sequence shown here is derived from an EMBL/GenBank/DDBJ whole genome shotgun (WGS) entry which is preliminary data.</text>
</comment>
<dbReference type="AlphaFoldDB" id="A0A8S8ZFE3"/>
<evidence type="ECO:0008006" key="6">
    <source>
        <dbReference type="Google" id="ProtNLM"/>
    </source>
</evidence>
<comment type="similarity">
    <text evidence="1 2">Belongs to the PAL/histidase family.</text>
</comment>
<dbReference type="SUPFAM" id="SSF48557">
    <property type="entry name" value="L-aspartase-like"/>
    <property type="match status" value="1"/>
</dbReference>
<evidence type="ECO:0000256" key="3">
    <source>
        <dbReference type="SAM" id="MobiDB-lite"/>
    </source>
</evidence>
<dbReference type="VEuPathDB" id="FungiDB:SMAC_05651"/>
<dbReference type="GO" id="GO:0016841">
    <property type="term" value="F:ammonia-lyase activity"/>
    <property type="evidence" value="ECO:0007669"/>
    <property type="project" value="InterPro"/>
</dbReference>